<gene>
    <name evidence="2" type="ORF">AQJ46_41910</name>
</gene>
<dbReference type="SUPFAM" id="SSF47336">
    <property type="entry name" value="ACP-like"/>
    <property type="match status" value="1"/>
</dbReference>
<dbReference type="InterPro" id="IPR009081">
    <property type="entry name" value="PP-bd_ACP"/>
</dbReference>
<dbReference type="InterPro" id="IPR036736">
    <property type="entry name" value="ACP-like_sf"/>
</dbReference>
<protein>
    <recommendedName>
        <fullName evidence="1">Carrier domain-containing protein</fullName>
    </recommendedName>
</protein>
<dbReference type="Pfam" id="PF00550">
    <property type="entry name" value="PP-binding"/>
    <property type="match status" value="1"/>
</dbReference>
<comment type="caution">
    <text evidence="2">The sequence shown here is derived from an EMBL/GenBank/DDBJ whole genome shotgun (WGS) entry which is preliminary data.</text>
</comment>
<dbReference type="PROSITE" id="PS50075">
    <property type="entry name" value="CARRIER"/>
    <property type="match status" value="1"/>
</dbReference>
<name>A0A101RNM5_9ACTN</name>
<evidence type="ECO:0000259" key="1">
    <source>
        <dbReference type="PROSITE" id="PS50075"/>
    </source>
</evidence>
<proteinExistence type="predicted"/>
<accession>A0A101RNM5</accession>
<dbReference type="Gene3D" id="1.10.1200.10">
    <property type="entry name" value="ACP-like"/>
    <property type="match status" value="1"/>
</dbReference>
<dbReference type="AlphaFoldDB" id="A0A101RNM5"/>
<dbReference type="STRING" id="58343.AQJ46_41910"/>
<organism evidence="2 3">
    <name type="scientific">Streptomyces canus</name>
    <dbReference type="NCBI Taxonomy" id="58343"/>
    <lineage>
        <taxon>Bacteria</taxon>
        <taxon>Bacillati</taxon>
        <taxon>Actinomycetota</taxon>
        <taxon>Actinomycetes</taxon>
        <taxon>Kitasatosporales</taxon>
        <taxon>Streptomycetaceae</taxon>
        <taxon>Streptomyces</taxon>
        <taxon>Streptomyces aurantiacus group</taxon>
    </lineage>
</organism>
<evidence type="ECO:0000313" key="2">
    <source>
        <dbReference type="EMBL" id="KUN58834.1"/>
    </source>
</evidence>
<sequence>MADDDLGFSRQVNLFDAGYLDSLTVVALTVHIEEALSTPISDTDLFDPRFATIDGMAELVAERAGRTADAAPGITADS</sequence>
<reference evidence="2 3" key="1">
    <citation type="submission" date="2015-10" db="EMBL/GenBank/DDBJ databases">
        <title>Draft genome sequence of Streptomyces canus DSM 40017, type strain for the species Streptomyces canus.</title>
        <authorList>
            <person name="Ruckert C."/>
            <person name="Winkler A."/>
            <person name="Kalinowski J."/>
            <person name="Kampfer P."/>
            <person name="Glaeser S."/>
        </authorList>
    </citation>
    <scope>NUCLEOTIDE SEQUENCE [LARGE SCALE GENOMIC DNA]</scope>
    <source>
        <strain evidence="2 3">DSM 40017</strain>
    </source>
</reference>
<dbReference type="EMBL" id="LMWU01000055">
    <property type="protein sequence ID" value="KUN58834.1"/>
    <property type="molecule type" value="Genomic_DNA"/>
</dbReference>
<feature type="domain" description="Carrier" evidence="1">
    <location>
        <begin position="1"/>
        <end position="64"/>
    </location>
</feature>
<evidence type="ECO:0000313" key="3">
    <source>
        <dbReference type="Proteomes" id="UP000053669"/>
    </source>
</evidence>
<dbReference type="Proteomes" id="UP000053669">
    <property type="component" value="Unassembled WGS sequence"/>
</dbReference>